<dbReference type="EMBL" id="JARQZJ010000121">
    <property type="protein sequence ID" value="KAK9888370.1"/>
    <property type="molecule type" value="Genomic_DNA"/>
</dbReference>
<evidence type="ECO:0000313" key="1">
    <source>
        <dbReference type="EMBL" id="KAK9888370.1"/>
    </source>
</evidence>
<protein>
    <submittedName>
        <fullName evidence="1">Uncharacterized protein</fullName>
    </submittedName>
</protein>
<organism evidence="1 2">
    <name type="scientific">Henosepilachna vigintioctopunctata</name>
    <dbReference type="NCBI Taxonomy" id="420089"/>
    <lineage>
        <taxon>Eukaryota</taxon>
        <taxon>Metazoa</taxon>
        <taxon>Ecdysozoa</taxon>
        <taxon>Arthropoda</taxon>
        <taxon>Hexapoda</taxon>
        <taxon>Insecta</taxon>
        <taxon>Pterygota</taxon>
        <taxon>Neoptera</taxon>
        <taxon>Endopterygota</taxon>
        <taxon>Coleoptera</taxon>
        <taxon>Polyphaga</taxon>
        <taxon>Cucujiformia</taxon>
        <taxon>Coccinelloidea</taxon>
        <taxon>Coccinellidae</taxon>
        <taxon>Epilachninae</taxon>
        <taxon>Epilachnini</taxon>
        <taxon>Henosepilachna</taxon>
    </lineage>
</organism>
<proteinExistence type="predicted"/>
<name>A0AAW1V110_9CUCU</name>
<keyword evidence="2" id="KW-1185">Reference proteome</keyword>
<gene>
    <name evidence="1" type="ORF">WA026_000623</name>
</gene>
<dbReference type="AlphaFoldDB" id="A0AAW1V110"/>
<sequence length="116" mass="13975">MDIWFKTQYKLTRRYQTLKIPKKLKILLSTTNNCDESSQLIFEEPIEIRFSNREDRQKCANNDEIKENPKLWRSLSLQNFKNRKQAKIEERKKPIIPSVLKTYDKGVKMGQSQQWL</sequence>
<reference evidence="1 2" key="1">
    <citation type="submission" date="2023-03" db="EMBL/GenBank/DDBJ databases">
        <title>Genome insight into feeding habits of ladybird beetles.</title>
        <authorList>
            <person name="Li H.-S."/>
            <person name="Huang Y.-H."/>
            <person name="Pang H."/>
        </authorList>
    </citation>
    <scope>NUCLEOTIDE SEQUENCE [LARGE SCALE GENOMIC DNA]</scope>
    <source>
        <strain evidence="1">SYSU_2023b</strain>
        <tissue evidence="1">Whole body</tissue>
    </source>
</reference>
<accession>A0AAW1V110</accession>
<dbReference type="Proteomes" id="UP001431783">
    <property type="component" value="Unassembled WGS sequence"/>
</dbReference>
<comment type="caution">
    <text evidence="1">The sequence shown here is derived from an EMBL/GenBank/DDBJ whole genome shotgun (WGS) entry which is preliminary data.</text>
</comment>
<evidence type="ECO:0000313" key="2">
    <source>
        <dbReference type="Proteomes" id="UP001431783"/>
    </source>
</evidence>